<name>A0ABD1RHX2_9LAMI</name>
<dbReference type="AlphaFoldDB" id="A0ABD1RHX2"/>
<dbReference type="EMBL" id="JBFOLJ010000012">
    <property type="protein sequence ID" value="KAL2488000.1"/>
    <property type="molecule type" value="Genomic_DNA"/>
</dbReference>
<feature type="region of interest" description="Disordered" evidence="1">
    <location>
        <begin position="68"/>
        <end position="110"/>
    </location>
</feature>
<reference evidence="3" key="1">
    <citation type="submission" date="2024-07" db="EMBL/GenBank/DDBJ databases">
        <title>Two chromosome-level genome assemblies of Korean endemic species Abeliophyllum distichum and Forsythia ovata (Oleaceae).</title>
        <authorList>
            <person name="Jang H."/>
        </authorList>
    </citation>
    <scope>NUCLEOTIDE SEQUENCE [LARGE SCALE GENOMIC DNA]</scope>
</reference>
<evidence type="ECO:0000313" key="2">
    <source>
        <dbReference type="EMBL" id="KAL2488000.1"/>
    </source>
</evidence>
<sequence length="110" mass="12568">MTAEQQGRCLIIHWIMSFKIDAAKVVSFNLEDQSIMQCLIRPILQNYQFMPTPGIGLSNHAIFFRSRPALNQPESPTREKEKSVAQSPIPEAETETLSINTMIEDMEEMQ</sequence>
<evidence type="ECO:0000256" key="1">
    <source>
        <dbReference type="SAM" id="MobiDB-lite"/>
    </source>
</evidence>
<organism evidence="2 3">
    <name type="scientific">Forsythia ovata</name>
    <dbReference type="NCBI Taxonomy" id="205694"/>
    <lineage>
        <taxon>Eukaryota</taxon>
        <taxon>Viridiplantae</taxon>
        <taxon>Streptophyta</taxon>
        <taxon>Embryophyta</taxon>
        <taxon>Tracheophyta</taxon>
        <taxon>Spermatophyta</taxon>
        <taxon>Magnoliopsida</taxon>
        <taxon>eudicotyledons</taxon>
        <taxon>Gunneridae</taxon>
        <taxon>Pentapetalae</taxon>
        <taxon>asterids</taxon>
        <taxon>lamiids</taxon>
        <taxon>Lamiales</taxon>
        <taxon>Oleaceae</taxon>
        <taxon>Forsythieae</taxon>
        <taxon>Forsythia</taxon>
    </lineage>
</organism>
<proteinExistence type="predicted"/>
<comment type="caution">
    <text evidence="2">The sequence shown here is derived from an EMBL/GenBank/DDBJ whole genome shotgun (WGS) entry which is preliminary data.</text>
</comment>
<protein>
    <submittedName>
        <fullName evidence="2">Uncharacterized protein</fullName>
    </submittedName>
</protein>
<dbReference type="Proteomes" id="UP001604277">
    <property type="component" value="Unassembled WGS sequence"/>
</dbReference>
<gene>
    <name evidence="2" type="ORF">Fot_41292</name>
</gene>
<keyword evidence="3" id="KW-1185">Reference proteome</keyword>
<accession>A0ABD1RHX2</accession>
<evidence type="ECO:0000313" key="3">
    <source>
        <dbReference type="Proteomes" id="UP001604277"/>
    </source>
</evidence>